<keyword evidence="3" id="KW-0862">Zinc</keyword>
<dbReference type="InterPro" id="IPR047153">
    <property type="entry name" value="TRIM45/56/19-like"/>
</dbReference>
<evidence type="ECO:0000256" key="3">
    <source>
        <dbReference type="ARBA" id="ARBA00022833"/>
    </source>
</evidence>
<evidence type="ECO:0000256" key="6">
    <source>
        <dbReference type="SAM" id="Phobius"/>
    </source>
</evidence>
<evidence type="ECO:0000313" key="9">
    <source>
        <dbReference type="EMBL" id="KAK3108531.1"/>
    </source>
</evidence>
<feature type="domain" description="RING-type" evidence="7">
    <location>
        <begin position="16"/>
        <end position="60"/>
    </location>
</feature>
<dbReference type="InterPro" id="IPR001841">
    <property type="entry name" value="Znf_RING"/>
</dbReference>
<dbReference type="InterPro" id="IPR027370">
    <property type="entry name" value="Znf-RING_euk"/>
</dbReference>
<evidence type="ECO:0000256" key="2">
    <source>
        <dbReference type="ARBA" id="ARBA00022771"/>
    </source>
</evidence>
<name>A0AA88YUY4_PINIB</name>
<feature type="coiled-coil region" evidence="5">
    <location>
        <begin position="199"/>
        <end position="258"/>
    </location>
</feature>
<keyword evidence="2 4" id="KW-0863">Zinc-finger</keyword>
<dbReference type="Gene3D" id="3.30.40.10">
    <property type="entry name" value="Zinc/RING finger domain, C3HC4 (zinc finger)"/>
    <property type="match status" value="1"/>
</dbReference>
<dbReference type="InterPro" id="IPR000315">
    <property type="entry name" value="Znf_B-box"/>
</dbReference>
<dbReference type="Pfam" id="PF13445">
    <property type="entry name" value="zf-RING_UBOX"/>
    <property type="match status" value="1"/>
</dbReference>
<dbReference type="GO" id="GO:0008270">
    <property type="term" value="F:zinc ion binding"/>
    <property type="evidence" value="ECO:0007669"/>
    <property type="project" value="UniProtKB-KW"/>
</dbReference>
<dbReference type="Pfam" id="PF00643">
    <property type="entry name" value="zf-B_box"/>
    <property type="match status" value="1"/>
</dbReference>
<dbReference type="AlphaFoldDB" id="A0AA88YUY4"/>
<organism evidence="9 10">
    <name type="scientific">Pinctada imbricata</name>
    <name type="common">Atlantic pearl-oyster</name>
    <name type="synonym">Pinctada martensii</name>
    <dbReference type="NCBI Taxonomy" id="66713"/>
    <lineage>
        <taxon>Eukaryota</taxon>
        <taxon>Metazoa</taxon>
        <taxon>Spiralia</taxon>
        <taxon>Lophotrochozoa</taxon>
        <taxon>Mollusca</taxon>
        <taxon>Bivalvia</taxon>
        <taxon>Autobranchia</taxon>
        <taxon>Pteriomorphia</taxon>
        <taxon>Pterioida</taxon>
        <taxon>Pterioidea</taxon>
        <taxon>Pteriidae</taxon>
        <taxon>Pinctada</taxon>
    </lineage>
</organism>
<protein>
    <submittedName>
        <fullName evidence="9">Uncharacterized protein</fullName>
    </submittedName>
</protein>
<dbReference type="PANTHER" id="PTHR25462:SF296">
    <property type="entry name" value="MEIOTIC P26, ISOFORM F"/>
    <property type="match status" value="1"/>
</dbReference>
<dbReference type="PROSITE" id="PS50089">
    <property type="entry name" value="ZF_RING_2"/>
    <property type="match status" value="1"/>
</dbReference>
<feature type="transmembrane region" description="Helical" evidence="6">
    <location>
        <begin position="421"/>
        <end position="439"/>
    </location>
</feature>
<comment type="caution">
    <text evidence="9">The sequence shown here is derived from an EMBL/GenBank/DDBJ whole genome shotgun (WGS) entry which is preliminary data.</text>
</comment>
<keyword evidence="6" id="KW-0812">Transmembrane</keyword>
<reference evidence="9" key="1">
    <citation type="submission" date="2019-08" db="EMBL/GenBank/DDBJ databases">
        <title>The improved chromosome-level genome for the pearl oyster Pinctada fucata martensii using PacBio sequencing and Hi-C.</title>
        <authorList>
            <person name="Zheng Z."/>
        </authorList>
    </citation>
    <scope>NUCLEOTIDE SEQUENCE</scope>
    <source>
        <strain evidence="9">ZZ-2019</strain>
        <tissue evidence="9">Adductor muscle</tissue>
    </source>
</reference>
<dbReference type="PANTHER" id="PTHR25462">
    <property type="entry name" value="BONUS, ISOFORM C-RELATED"/>
    <property type="match status" value="1"/>
</dbReference>
<keyword evidence="10" id="KW-1185">Reference proteome</keyword>
<evidence type="ECO:0000313" key="10">
    <source>
        <dbReference type="Proteomes" id="UP001186944"/>
    </source>
</evidence>
<keyword evidence="1" id="KW-0479">Metal-binding</keyword>
<evidence type="ECO:0000256" key="1">
    <source>
        <dbReference type="ARBA" id="ARBA00022723"/>
    </source>
</evidence>
<feature type="transmembrane region" description="Helical" evidence="6">
    <location>
        <begin position="390"/>
        <end position="409"/>
    </location>
</feature>
<sequence length="441" mass="51109">MEDEKIERLRERILQCPICMDEYKDPRILPCHHTVCLHCLLDYVRHSSSSGRLFRCPQCRSDICVPRGGVKDFPPNFYVNCIQDELGNKPYFGICDICEREWLVSQYRCVDCDLDICKFCIHEHRLFKHDAGRHVTIMRIEAGNIGTNLTSERSCEHHKDEQIQMYCCACDKAVCVSCVCEFHKKHDTMPLVKKLGIMQKELQFDLDELNANIKNVKKSLGDLGSTREFIKENSDKGVKSIRNQARELTLRIDEIAESNISVVREAERKHMQDIDVYIKELKAFENQLMKGSAFLEDLQEGDVSLELFNCFSKYKKGLEIMKKGVGDRYIQHHVTSFEPGSVRQLSNYQFIKFGSLDVKKKRTIFMQSQESVRVETLKQRLRKIFCFRNFLQLTMFCVVVATLFILIRQFIHSDDIATENILGLAFVLYMTLAGACAFAKS</sequence>
<dbReference type="SUPFAM" id="SSF57850">
    <property type="entry name" value="RING/U-box"/>
    <property type="match status" value="1"/>
</dbReference>
<dbReference type="SUPFAM" id="SSF57845">
    <property type="entry name" value="B-box zinc-binding domain"/>
    <property type="match status" value="1"/>
</dbReference>
<dbReference type="SMART" id="SM00184">
    <property type="entry name" value="RING"/>
    <property type="match status" value="1"/>
</dbReference>
<accession>A0AA88YUY4</accession>
<dbReference type="PROSITE" id="PS00518">
    <property type="entry name" value="ZF_RING_1"/>
    <property type="match status" value="1"/>
</dbReference>
<dbReference type="Proteomes" id="UP001186944">
    <property type="component" value="Unassembled WGS sequence"/>
</dbReference>
<dbReference type="Gene3D" id="3.30.160.60">
    <property type="entry name" value="Classic Zinc Finger"/>
    <property type="match status" value="1"/>
</dbReference>
<evidence type="ECO:0000256" key="4">
    <source>
        <dbReference type="PROSITE-ProRule" id="PRU00024"/>
    </source>
</evidence>
<dbReference type="EMBL" id="VSWD01000001">
    <property type="protein sequence ID" value="KAK3108531.1"/>
    <property type="molecule type" value="Genomic_DNA"/>
</dbReference>
<gene>
    <name evidence="9" type="ORF">FSP39_010021</name>
</gene>
<keyword evidence="6" id="KW-1133">Transmembrane helix</keyword>
<proteinExistence type="predicted"/>
<dbReference type="InterPro" id="IPR017907">
    <property type="entry name" value="Znf_RING_CS"/>
</dbReference>
<feature type="domain" description="B box-type" evidence="8">
    <location>
        <begin position="150"/>
        <end position="191"/>
    </location>
</feature>
<evidence type="ECO:0000259" key="8">
    <source>
        <dbReference type="PROSITE" id="PS50119"/>
    </source>
</evidence>
<evidence type="ECO:0000256" key="5">
    <source>
        <dbReference type="SAM" id="Coils"/>
    </source>
</evidence>
<keyword evidence="5" id="KW-0175">Coiled coil</keyword>
<dbReference type="SMART" id="SM00336">
    <property type="entry name" value="BBOX"/>
    <property type="match status" value="1"/>
</dbReference>
<evidence type="ECO:0000259" key="7">
    <source>
        <dbReference type="PROSITE" id="PS50089"/>
    </source>
</evidence>
<dbReference type="InterPro" id="IPR013083">
    <property type="entry name" value="Znf_RING/FYVE/PHD"/>
</dbReference>
<dbReference type="PROSITE" id="PS50119">
    <property type="entry name" value="ZF_BBOX"/>
    <property type="match status" value="1"/>
</dbReference>
<keyword evidence="6" id="KW-0472">Membrane</keyword>